<feature type="domain" description="FAD dependent oxidoreductase" evidence="2">
    <location>
        <begin position="6"/>
        <end position="354"/>
    </location>
</feature>
<accession>A0ABV2DQ65</accession>
<evidence type="ECO:0000256" key="1">
    <source>
        <dbReference type="ARBA" id="ARBA00023002"/>
    </source>
</evidence>
<gene>
    <name evidence="3" type="ORF">ABVQ20_34650</name>
</gene>
<name>A0ABV2DQ65_9HYPH</name>
<keyword evidence="4" id="KW-1185">Reference proteome</keyword>
<organism evidence="3 4">
    <name type="scientific">Mesorhizobium shangrilense</name>
    <dbReference type="NCBI Taxonomy" id="460060"/>
    <lineage>
        <taxon>Bacteria</taxon>
        <taxon>Pseudomonadati</taxon>
        <taxon>Pseudomonadota</taxon>
        <taxon>Alphaproteobacteria</taxon>
        <taxon>Hyphomicrobiales</taxon>
        <taxon>Phyllobacteriaceae</taxon>
        <taxon>Mesorhizobium</taxon>
    </lineage>
</organism>
<dbReference type="Pfam" id="PF01266">
    <property type="entry name" value="DAO"/>
    <property type="match status" value="1"/>
</dbReference>
<protein>
    <submittedName>
        <fullName evidence="3">FAD-binding oxidoreductase</fullName>
        <ecNumber evidence="3">1.-.-.-</ecNumber>
    </submittedName>
</protein>
<dbReference type="EC" id="1.-.-.-" evidence="3"/>
<proteinExistence type="predicted"/>
<evidence type="ECO:0000313" key="4">
    <source>
        <dbReference type="Proteomes" id="UP001548832"/>
    </source>
</evidence>
<dbReference type="InterPro" id="IPR036188">
    <property type="entry name" value="FAD/NAD-bd_sf"/>
</dbReference>
<dbReference type="EMBL" id="JBEWSZ010000007">
    <property type="protein sequence ID" value="MET2832102.1"/>
    <property type="molecule type" value="Genomic_DNA"/>
</dbReference>
<dbReference type="InterPro" id="IPR006076">
    <property type="entry name" value="FAD-dep_OxRdtase"/>
</dbReference>
<dbReference type="Proteomes" id="UP001548832">
    <property type="component" value="Unassembled WGS sequence"/>
</dbReference>
<dbReference type="GO" id="GO:0016491">
    <property type="term" value="F:oxidoreductase activity"/>
    <property type="evidence" value="ECO:0007669"/>
    <property type="project" value="UniProtKB-KW"/>
</dbReference>
<keyword evidence="1 3" id="KW-0560">Oxidoreductase</keyword>
<dbReference type="RefSeq" id="WP_354464329.1">
    <property type="nucleotide sequence ID" value="NZ_JBEWSZ010000007.1"/>
</dbReference>
<reference evidence="3 4" key="1">
    <citation type="submission" date="2024-06" db="EMBL/GenBank/DDBJ databases">
        <authorList>
            <person name="Kim D.-U."/>
        </authorList>
    </citation>
    <scope>NUCLEOTIDE SEQUENCE [LARGE SCALE GENOMIC DNA]</scope>
    <source>
        <strain evidence="3 4">KACC15460</strain>
    </source>
</reference>
<dbReference type="Gene3D" id="3.50.50.60">
    <property type="entry name" value="FAD/NAD(P)-binding domain"/>
    <property type="match status" value="1"/>
</dbReference>
<comment type="caution">
    <text evidence="3">The sequence shown here is derived from an EMBL/GenBank/DDBJ whole genome shotgun (WGS) entry which is preliminary data.</text>
</comment>
<evidence type="ECO:0000313" key="3">
    <source>
        <dbReference type="EMBL" id="MET2832102.1"/>
    </source>
</evidence>
<sequence length="380" mass="40624">MTATNAIVIGGGIHGCCTALHLALRGMRPIVLEKNTVGRHASGVNAGGVRQLMRHAAEVPLSMAAMDRWERLDDLLGPKLAKDCEFIGGIGQIGIAASEAEMDWCQTRVAEMRSLGHAFEEVIDAKELRRLVPGAADICRGGIISRRDGHANPFRTTQSFRLRAEQLGVRIMERTRVTGLEQGDGGWTVMTDSGVLRSDIVVNCGGAWAWQVAAMIGEHFPSTHFASTLMVTSRMPHFIDPVVIGIDRVLSFKQTEAGTVVIGGGILGDPDLNAETADTVADRMVVSAQTVYDFFPILRRATIVRSWAGLEALMPDVIPVIGPSQVARNLWHAFGFSGHGFQLGPIVGSVIADLVADGQSAIPIAAFSPARFSAATGTPR</sequence>
<evidence type="ECO:0000259" key="2">
    <source>
        <dbReference type="Pfam" id="PF01266"/>
    </source>
</evidence>
<dbReference type="PANTHER" id="PTHR13847">
    <property type="entry name" value="SARCOSINE DEHYDROGENASE-RELATED"/>
    <property type="match status" value="1"/>
</dbReference>
<dbReference type="SUPFAM" id="SSF51905">
    <property type="entry name" value="FAD/NAD(P)-binding domain"/>
    <property type="match status" value="1"/>
</dbReference>
<dbReference type="Gene3D" id="3.30.9.10">
    <property type="entry name" value="D-Amino Acid Oxidase, subunit A, domain 2"/>
    <property type="match status" value="1"/>
</dbReference>